<feature type="compositionally biased region" description="Gly residues" evidence="1">
    <location>
        <begin position="343"/>
        <end position="355"/>
    </location>
</feature>
<feature type="region of interest" description="Disordered" evidence="1">
    <location>
        <begin position="66"/>
        <end position="149"/>
    </location>
</feature>
<reference evidence="2" key="1">
    <citation type="submission" date="2021-01" db="EMBL/GenBank/DDBJ databases">
        <authorList>
            <person name="Corre E."/>
            <person name="Pelletier E."/>
            <person name="Niang G."/>
            <person name="Scheremetjew M."/>
            <person name="Finn R."/>
            <person name="Kale V."/>
            <person name="Holt S."/>
            <person name="Cochrane G."/>
            <person name="Meng A."/>
            <person name="Brown T."/>
            <person name="Cohen L."/>
        </authorList>
    </citation>
    <scope>NUCLEOTIDE SEQUENCE</scope>
    <source>
        <strain evidence="2">SAG 11-49</strain>
    </source>
</reference>
<accession>A0A7S0RYI3</accession>
<feature type="region of interest" description="Disordered" evidence="1">
    <location>
        <begin position="1"/>
        <end position="51"/>
    </location>
</feature>
<dbReference type="EMBL" id="HBFB01027354">
    <property type="protein sequence ID" value="CAD8690887.1"/>
    <property type="molecule type" value="Transcribed_RNA"/>
</dbReference>
<gene>
    <name evidence="2" type="ORF">CLEI1391_LOCUS15284</name>
</gene>
<feature type="region of interest" description="Disordered" evidence="1">
    <location>
        <begin position="260"/>
        <end position="280"/>
    </location>
</feature>
<sequence length="516" mass="51019">MQDDFPSLAPSWFGRSLKAKSGDRDQQAGSTWGSKPSIQAGSTSRGSAWSAADDDAVVRAGYGAAGNRAHVSDPWNGRPSGSTHDGKVASGSHSLYSRPDTRSSDRQTAPSQVSAGSIAASNRNRDFPALTDLRHPQASTSGYAPKEAPYKRSFLASSTGPWTSALAEAPAAVLGGARIESRDSSGSGADDQDARAGAAQPGTTGGITGAGSAQGWRSVAAGAAASGGRGSAAAAVASSSDIKDKIKEQMEARQARLLPKVASAASGSRAGASTGSSSAARLSGMVPLKTAAQVVSTPSTGSHLVPLTHGKLLVKPVQVRAVVSSTAVQLQRAPSTAEAAAAGSGGGGGGTGGDPEGVAQPTAASAAHAQMPSEEETAFLKSLGWDGGGEGADDGSGDAGCEALTESEIAAFRASAAAAAASSPMRAYSPPPYGTVLAAAAAGGALPWVPMVPGPPLRVVPLQEGRGYMACISAPTSSPIAVPRPTSGGLVAPPDLGTLFATSIGTQPLLSDSDDD</sequence>
<organism evidence="2">
    <name type="scientific">Chlamydomonas leiostraca</name>
    <dbReference type="NCBI Taxonomy" id="1034604"/>
    <lineage>
        <taxon>Eukaryota</taxon>
        <taxon>Viridiplantae</taxon>
        <taxon>Chlorophyta</taxon>
        <taxon>core chlorophytes</taxon>
        <taxon>Chlorophyceae</taxon>
        <taxon>CS clade</taxon>
        <taxon>Chlamydomonadales</taxon>
        <taxon>Chlamydomonadaceae</taxon>
        <taxon>Chlamydomonas</taxon>
    </lineage>
</organism>
<feature type="compositionally biased region" description="Polar residues" evidence="1">
    <location>
        <begin position="106"/>
        <end position="122"/>
    </location>
</feature>
<proteinExistence type="predicted"/>
<feature type="compositionally biased region" description="Polar residues" evidence="1">
    <location>
        <begin position="27"/>
        <end position="43"/>
    </location>
</feature>
<evidence type="ECO:0000256" key="1">
    <source>
        <dbReference type="SAM" id="MobiDB-lite"/>
    </source>
</evidence>
<feature type="compositionally biased region" description="Low complexity" evidence="1">
    <location>
        <begin position="333"/>
        <end position="342"/>
    </location>
</feature>
<feature type="region of interest" description="Disordered" evidence="1">
    <location>
        <begin position="177"/>
        <end position="213"/>
    </location>
</feature>
<feature type="compositionally biased region" description="Low complexity" evidence="1">
    <location>
        <begin position="356"/>
        <end position="369"/>
    </location>
</feature>
<feature type="compositionally biased region" description="Low complexity" evidence="1">
    <location>
        <begin position="184"/>
        <end position="202"/>
    </location>
</feature>
<protein>
    <submittedName>
        <fullName evidence="2">Uncharacterized protein</fullName>
    </submittedName>
</protein>
<evidence type="ECO:0000313" key="2">
    <source>
        <dbReference type="EMBL" id="CAD8690887.1"/>
    </source>
</evidence>
<feature type="compositionally biased region" description="Low complexity" evidence="1">
    <location>
        <begin position="262"/>
        <end position="280"/>
    </location>
</feature>
<name>A0A7S0RYI3_9CHLO</name>
<feature type="region of interest" description="Disordered" evidence="1">
    <location>
        <begin position="327"/>
        <end position="375"/>
    </location>
</feature>
<dbReference type="AlphaFoldDB" id="A0A7S0RYI3"/>